<organism evidence="2 3">
    <name type="scientific">Pelobates cultripes</name>
    <name type="common">Western spadefoot toad</name>
    <dbReference type="NCBI Taxonomy" id="61616"/>
    <lineage>
        <taxon>Eukaryota</taxon>
        <taxon>Metazoa</taxon>
        <taxon>Chordata</taxon>
        <taxon>Craniata</taxon>
        <taxon>Vertebrata</taxon>
        <taxon>Euteleostomi</taxon>
        <taxon>Amphibia</taxon>
        <taxon>Batrachia</taxon>
        <taxon>Anura</taxon>
        <taxon>Pelobatoidea</taxon>
        <taxon>Pelobatidae</taxon>
        <taxon>Pelobates</taxon>
    </lineage>
</organism>
<feature type="region of interest" description="Disordered" evidence="1">
    <location>
        <begin position="24"/>
        <end position="116"/>
    </location>
</feature>
<name>A0AAD1WTV6_PELCU</name>
<feature type="compositionally biased region" description="Acidic residues" evidence="1">
    <location>
        <begin position="60"/>
        <end position="73"/>
    </location>
</feature>
<dbReference type="Proteomes" id="UP001295444">
    <property type="component" value="Chromosome 11"/>
</dbReference>
<feature type="compositionally biased region" description="Polar residues" evidence="1">
    <location>
        <begin position="74"/>
        <end position="83"/>
    </location>
</feature>
<dbReference type="EMBL" id="OW240922">
    <property type="protein sequence ID" value="CAH2322124.1"/>
    <property type="molecule type" value="Genomic_DNA"/>
</dbReference>
<dbReference type="AlphaFoldDB" id="A0AAD1WTV6"/>
<evidence type="ECO:0000313" key="3">
    <source>
        <dbReference type="Proteomes" id="UP001295444"/>
    </source>
</evidence>
<protein>
    <submittedName>
        <fullName evidence="2">Uncharacterized protein</fullName>
    </submittedName>
</protein>
<reference evidence="2" key="1">
    <citation type="submission" date="2022-03" db="EMBL/GenBank/DDBJ databases">
        <authorList>
            <person name="Alioto T."/>
            <person name="Alioto T."/>
            <person name="Gomez Garrido J."/>
        </authorList>
    </citation>
    <scope>NUCLEOTIDE SEQUENCE</scope>
</reference>
<evidence type="ECO:0000313" key="2">
    <source>
        <dbReference type="EMBL" id="CAH2322124.1"/>
    </source>
</evidence>
<gene>
    <name evidence="2" type="ORF">PECUL_23A017618</name>
</gene>
<keyword evidence="3" id="KW-1185">Reference proteome</keyword>
<proteinExistence type="predicted"/>
<accession>A0AAD1WTV6</accession>
<sequence length="171" mass="18727">MSNNISTTCVHASKTELTDRLCPVTTEVVGPPQKRATRQAKAARTWKRAKAPRDSSESCSDSEEVSNESDDIGSSESKVSSPDRSLARKAVIATNDTAEASAILDPQGEPLFDPDALENPRSAEWFLTEHVARYIAARIRKHLDKATRNKLRAECPRPQSGPISGKIWLEG</sequence>
<evidence type="ECO:0000256" key="1">
    <source>
        <dbReference type="SAM" id="MobiDB-lite"/>
    </source>
</evidence>